<accession>A0A644ZAP6</accession>
<comment type="caution">
    <text evidence="1">The sequence shown here is derived from an EMBL/GenBank/DDBJ whole genome shotgun (WGS) entry which is preliminary data.</text>
</comment>
<sequence length="78" mass="9259">MSIQPVRLVAIEEADYVGFFQTIESYDVEDQTKDIEVPIYEYNDLWDLILQDYYQQLDVVYSLDLENKVVLDTKVTLF</sequence>
<reference evidence="1" key="1">
    <citation type="submission" date="2019-08" db="EMBL/GenBank/DDBJ databases">
        <authorList>
            <person name="Kucharzyk K."/>
            <person name="Murdoch R.W."/>
            <person name="Higgins S."/>
            <person name="Loffler F."/>
        </authorList>
    </citation>
    <scope>NUCLEOTIDE SEQUENCE</scope>
</reference>
<name>A0A644ZAP6_9ZZZZ</name>
<proteinExistence type="predicted"/>
<dbReference type="AlphaFoldDB" id="A0A644ZAP6"/>
<evidence type="ECO:0000313" key="1">
    <source>
        <dbReference type="EMBL" id="MPM37368.1"/>
    </source>
</evidence>
<organism evidence="1">
    <name type="scientific">bioreactor metagenome</name>
    <dbReference type="NCBI Taxonomy" id="1076179"/>
    <lineage>
        <taxon>unclassified sequences</taxon>
        <taxon>metagenomes</taxon>
        <taxon>ecological metagenomes</taxon>
    </lineage>
</organism>
<protein>
    <submittedName>
        <fullName evidence="1">Uncharacterized protein</fullName>
    </submittedName>
</protein>
<dbReference type="EMBL" id="VSSQ01007918">
    <property type="protein sequence ID" value="MPM37368.1"/>
    <property type="molecule type" value="Genomic_DNA"/>
</dbReference>
<gene>
    <name evidence="1" type="ORF">SDC9_83978</name>
</gene>